<dbReference type="RefSeq" id="WP_344729976.1">
    <property type="nucleotide sequence ID" value="NZ_BAAAUS010000064.1"/>
</dbReference>
<dbReference type="PANTHER" id="PTHR30024:SF47">
    <property type="entry name" value="TAURINE-BINDING PERIPLASMIC PROTEIN"/>
    <property type="match status" value="1"/>
</dbReference>
<evidence type="ECO:0000313" key="6">
    <source>
        <dbReference type="EMBL" id="MFD1522104.1"/>
    </source>
</evidence>
<evidence type="ECO:0000256" key="3">
    <source>
        <dbReference type="ARBA" id="ARBA00022729"/>
    </source>
</evidence>
<evidence type="ECO:0000256" key="2">
    <source>
        <dbReference type="ARBA" id="ARBA00010742"/>
    </source>
</evidence>
<protein>
    <submittedName>
        <fullName evidence="6">ABC transporter substrate-binding protein</fullName>
    </submittedName>
</protein>
<feature type="domain" description="SsuA/THI5-like" evidence="5">
    <location>
        <begin position="54"/>
        <end position="263"/>
    </location>
</feature>
<reference evidence="7" key="1">
    <citation type="journal article" date="2019" name="Int. J. Syst. Evol. Microbiol.">
        <title>The Global Catalogue of Microorganisms (GCM) 10K type strain sequencing project: providing services to taxonomists for standard genome sequencing and annotation.</title>
        <authorList>
            <consortium name="The Broad Institute Genomics Platform"/>
            <consortium name="The Broad Institute Genome Sequencing Center for Infectious Disease"/>
            <person name="Wu L."/>
            <person name="Ma J."/>
        </authorList>
    </citation>
    <scope>NUCLEOTIDE SEQUENCE [LARGE SCALE GENOMIC DNA]</scope>
    <source>
        <strain evidence="7">CCM 7043</strain>
    </source>
</reference>
<evidence type="ECO:0000259" key="5">
    <source>
        <dbReference type="Pfam" id="PF09084"/>
    </source>
</evidence>
<dbReference type="EMBL" id="JBHUCO010000044">
    <property type="protein sequence ID" value="MFD1522104.1"/>
    <property type="molecule type" value="Genomic_DNA"/>
</dbReference>
<dbReference type="PROSITE" id="PS51257">
    <property type="entry name" value="PROKAR_LIPOPROTEIN"/>
    <property type="match status" value="1"/>
</dbReference>
<comment type="caution">
    <text evidence="6">The sequence shown here is derived from an EMBL/GenBank/DDBJ whole genome shotgun (WGS) entry which is preliminary data.</text>
</comment>
<gene>
    <name evidence="6" type="ORF">ACFSJD_31725</name>
</gene>
<proteinExistence type="inferred from homology"/>
<dbReference type="Gene3D" id="3.40.190.10">
    <property type="entry name" value="Periplasmic binding protein-like II"/>
    <property type="match status" value="2"/>
</dbReference>
<dbReference type="Pfam" id="PF09084">
    <property type="entry name" value="NMT1"/>
    <property type="match status" value="1"/>
</dbReference>
<feature type="chain" id="PRO_5046873046" evidence="4">
    <location>
        <begin position="21"/>
        <end position="322"/>
    </location>
</feature>
<keyword evidence="7" id="KW-1185">Reference proteome</keyword>
<accession>A0ABW4F749</accession>
<dbReference type="InterPro" id="IPR015168">
    <property type="entry name" value="SsuA/THI5"/>
</dbReference>
<name>A0ABW4F749_9PSEU</name>
<evidence type="ECO:0000313" key="7">
    <source>
        <dbReference type="Proteomes" id="UP001597114"/>
    </source>
</evidence>
<feature type="signal peptide" evidence="4">
    <location>
        <begin position="1"/>
        <end position="20"/>
    </location>
</feature>
<comment type="subcellular location">
    <subcellularLocation>
        <location evidence="1">Periplasm</location>
    </subcellularLocation>
</comment>
<evidence type="ECO:0000256" key="4">
    <source>
        <dbReference type="SAM" id="SignalP"/>
    </source>
</evidence>
<comment type="similarity">
    <text evidence="2">Belongs to the bacterial solute-binding protein SsuA/TauA family.</text>
</comment>
<evidence type="ECO:0000256" key="1">
    <source>
        <dbReference type="ARBA" id="ARBA00004418"/>
    </source>
</evidence>
<keyword evidence="3 4" id="KW-0732">Signal</keyword>
<dbReference type="PANTHER" id="PTHR30024">
    <property type="entry name" value="ALIPHATIC SULFONATES-BINDING PROTEIN-RELATED"/>
    <property type="match status" value="1"/>
</dbReference>
<dbReference type="Proteomes" id="UP001597114">
    <property type="component" value="Unassembled WGS sequence"/>
</dbReference>
<organism evidence="6 7">
    <name type="scientific">Pseudonocardia yunnanensis</name>
    <dbReference type="NCBI Taxonomy" id="58107"/>
    <lineage>
        <taxon>Bacteria</taxon>
        <taxon>Bacillati</taxon>
        <taxon>Actinomycetota</taxon>
        <taxon>Actinomycetes</taxon>
        <taxon>Pseudonocardiales</taxon>
        <taxon>Pseudonocardiaceae</taxon>
        <taxon>Pseudonocardia</taxon>
    </lineage>
</organism>
<dbReference type="SUPFAM" id="SSF53850">
    <property type="entry name" value="Periplasmic binding protein-like II"/>
    <property type="match status" value="1"/>
</dbReference>
<sequence length="322" mass="33734">MRTWSRLGAAVAAAALLTTACGGGSGSAPQAGEDGLTTLRIAETAGAPLNFLTYGDEQGHFANAGIDLEISSSTGGATVIPQLMSGDLDVAGSNIVSGIIAISQGLPIQMVAAGTSTSEDPEQDFSALMVAPNSTVTGIGQLAGQKVAVNSLRNINDIVLGNQLEKAGLSYDSVQFVEIPFPDMAPAIQRGDVAAGLLIEPFITVAEGQGLKIIGRPYSDLRPGLQIGTYLMRQDLVRSNPDLMQRFQQAVKATADSIASDPQSFRNALPRISQTDPALAEKVRINLWRGASDRESLRLVMDLMVQYKLIDAPVDLDQAVAG</sequence>